<evidence type="ECO:0000256" key="2">
    <source>
        <dbReference type="ARBA" id="ARBA00007362"/>
    </source>
</evidence>
<feature type="domain" description="EamA" evidence="8">
    <location>
        <begin position="158"/>
        <end position="292"/>
    </location>
</feature>
<dbReference type="AlphaFoldDB" id="A0A3N1CS86"/>
<dbReference type="SUPFAM" id="SSF103481">
    <property type="entry name" value="Multidrug resistance efflux transporter EmrE"/>
    <property type="match status" value="2"/>
</dbReference>
<feature type="transmembrane region" description="Helical" evidence="7">
    <location>
        <begin position="190"/>
        <end position="209"/>
    </location>
</feature>
<dbReference type="InterPro" id="IPR051258">
    <property type="entry name" value="Diverse_Substrate_Transporter"/>
</dbReference>
<feature type="transmembrane region" description="Helical" evidence="7">
    <location>
        <begin position="84"/>
        <end position="102"/>
    </location>
</feature>
<keyword evidence="3" id="KW-1003">Cell membrane</keyword>
<dbReference type="Proteomes" id="UP000272400">
    <property type="component" value="Unassembled WGS sequence"/>
</dbReference>
<evidence type="ECO:0000313" key="10">
    <source>
        <dbReference type="Proteomes" id="UP000272400"/>
    </source>
</evidence>
<comment type="subcellular location">
    <subcellularLocation>
        <location evidence="1">Cell membrane</location>
        <topology evidence="1">Multi-pass membrane protein</topology>
    </subcellularLocation>
</comment>
<evidence type="ECO:0000256" key="4">
    <source>
        <dbReference type="ARBA" id="ARBA00022692"/>
    </source>
</evidence>
<dbReference type="PANTHER" id="PTHR42920:SF5">
    <property type="entry name" value="EAMA DOMAIN-CONTAINING PROTEIN"/>
    <property type="match status" value="1"/>
</dbReference>
<keyword evidence="5 7" id="KW-1133">Transmembrane helix</keyword>
<organism evidence="9 10">
    <name type="scientific">Actinocorallia herbida</name>
    <dbReference type="NCBI Taxonomy" id="58109"/>
    <lineage>
        <taxon>Bacteria</taxon>
        <taxon>Bacillati</taxon>
        <taxon>Actinomycetota</taxon>
        <taxon>Actinomycetes</taxon>
        <taxon>Streptosporangiales</taxon>
        <taxon>Thermomonosporaceae</taxon>
        <taxon>Actinocorallia</taxon>
    </lineage>
</organism>
<sequence length="299" mass="30577">MSAAQADEARAGGIPGLGSVPPSVLVLFGILSVQLGAGLAKGMFDRLPPSWIVVLRLVTSAVVVGFMVRKRLWRVLRGASRRDLGAAAALGGSLALMNFSIYQSLQHIPLGIAVTIEFLGPLCVAVLASRRPLDLLWAALAFGGVVALARDGGDVNVPGVLWALLAGLGWALYIFAAAAAGRRLPGATGLALASVVATVLVLPPGMAALADAGWSVLTPELVALGVGVGLLSSVVPYTLELEALRRIPQGVFGILMSLEPAVAALVGVLLLGEHLSPVQWAAILAVMLACAGATRNART</sequence>
<dbReference type="InterPro" id="IPR000620">
    <property type="entry name" value="EamA_dom"/>
</dbReference>
<feature type="transmembrane region" description="Helical" evidence="7">
    <location>
        <begin position="50"/>
        <end position="68"/>
    </location>
</feature>
<keyword evidence="10" id="KW-1185">Reference proteome</keyword>
<dbReference type="Gene3D" id="1.10.3730.20">
    <property type="match status" value="1"/>
</dbReference>
<evidence type="ECO:0000256" key="7">
    <source>
        <dbReference type="SAM" id="Phobius"/>
    </source>
</evidence>
<reference evidence="9 10" key="1">
    <citation type="submission" date="2018-11" db="EMBL/GenBank/DDBJ databases">
        <title>Sequencing the genomes of 1000 actinobacteria strains.</title>
        <authorList>
            <person name="Klenk H.-P."/>
        </authorList>
    </citation>
    <scope>NUCLEOTIDE SEQUENCE [LARGE SCALE GENOMIC DNA]</scope>
    <source>
        <strain evidence="9 10">DSM 44254</strain>
    </source>
</reference>
<dbReference type="Pfam" id="PF00892">
    <property type="entry name" value="EamA"/>
    <property type="match status" value="1"/>
</dbReference>
<feature type="transmembrane region" description="Helical" evidence="7">
    <location>
        <begin position="278"/>
        <end position="297"/>
    </location>
</feature>
<evidence type="ECO:0000256" key="1">
    <source>
        <dbReference type="ARBA" id="ARBA00004651"/>
    </source>
</evidence>
<evidence type="ECO:0000256" key="5">
    <source>
        <dbReference type="ARBA" id="ARBA00022989"/>
    </source>
</evidence>
<dbReference type="InterPro" id="IPR037185">
    <property type="entry name" value="EmrE-like"/>
</dbReference>
<keyword evidence="4 7" id="KW-0812">Transmembrane</keyword>
<dbReference type="EMBL" id="RJKE01000001">
    <property type="protein sequence ID" value="ROO84163.1"/>
    <property type="molecule type" value="Genomic_DNA"/>
</dbReference>
<feature type="transmembrane region" description="Helical" evidence="7">
    <location>
        <begin position="24"/>
        <end position="44"/>
    </location>
</feature>
<gene>
    <name evidence="9" type="ORF">EDD29_1680</name>
</gene>
<keyword evidence="6 7" id="KW-0472">Membrane</keyword>
<feature type="transmembrane region" description="Helical" evidence="7">
    <location>
        <begin position="135"/>
        <end position="153"/>
    </location>
</feature>
<feature type="transmembrane region" description="Helical" evidence="7">
    <location>
        <begin position="159"/>
        <end position="178"/>
    </location>
</feature>
<evidence type="ECO:0000256" key="3">
    <source>
        <dbReference type="ARBA" id="ARBA00022475"/>
    </source>
</evidence>
<evidence type="ECO:0000313" key="9">
    <source>
        <dbReference type="EMBL" id="ROO84163.1"/>
    </source>
</evidence>
<protein>
    <submittedName>
        <fullName evidence="9">Inner membrane transporter RhtA</fullName>
    </submittedName>
</protein>
<dbReference type="PANTHER" id="PTHR42920">
    <property type="entry name" value="OS03G0707200 PROTEIN-RELATED"/>
    <property type="match status" value="1"/>
</dbReference>
<feature type="transmembrane region" description="Helical" evidence="7">
    <location>
        <begin position="221"/>
        <end position="239"/>
    </location>
</feature>
<dbReference type="RefSeq" id="WP_246052599.1">
    <property type="nucleotide sequence ID" value="NZ_RJKE01000001.1"/>
</dbReference>
<evidence type="ECO:0000256" key="6">
    <source>
        <dbReference type="ARBA" id="ARBA00023136"/>
    </source>
</evidence>
<name>A0A3N1CS86_9ACTN</name>
<feature type="transmembrane region" description="Helical" evidence="7">
    <location>
        <begin position="108"/>
        <end position="128"/>
    </location>
</feature>
<feature type="transmembrane region" description="Helical" evidence="7">
    <location>
        <begin position="251"/>
        <end position="272"/>
    </location>
</feature>
<dbReference type="GO" id="GO:0005886">
    <property type="term" value="C:plasma membrane"/>
    <property type="evidence" value="ECO:0007669"/>
    <property type="project" value="UniProtKB-SubCell"/>
</dbReference>
<proteinExistence type="inferred from homology"/>
<evidence type="ECO:0000259" key="8">
    <source>
        <dbReference type="Pfam" id="PF00892"/>
    </source>
</evidence>
<accession>A0A3N1CS86</accession>
<comment type="similarity">
    <text evidence="2">Belongs to the EamA transporter family.</text>
</comment>
<comment type="caution">
    <text evidence="9">The sequence shown here is derived from an EMBL/GenBank/DDBJ whole genome shotgun (WGS) entry which is preliminary data.</text>
</comment>